<evidence type="ECO:0000256" key="1">
    <source>
        <dbReference type="SAM" id="Phobius"/>
    </source>
</evidence>
<dbReference type="OrthoDB" id="2555959at2759"/>
<evidence type="ECO:0000313" key="2">
    <source>
        <dbReference type="EMBL" id="PTB80301.1"/>
    </source>
</evidence>
<keyword evidence="3" id="KW-1185">Reference proteome</keyword>
<feature type="transmembrane region" description="Helical" evidence="1">
    <location>
        <begin position="19"/>
        <end position="36"/>
    </location>
</feature>
<dbReference type="Proteomes" id="UP000240760">
    <property type="component" value="Unassembled WGS sequence"/>
</dbReference>
<organism evidence="2 3">
    <name type="scientific">Trichoderma longibrachiatum ATCC 18648</name>
    <dbReference type="NCBI Taxonomy" id="983965"/>
    <lineage>
        <taxon>Eukaryota</taxon>
        <taxon>Fungi</taxon>
        <taxon>Dikarya</taxon>
        <taxon>Ascomycota</taxon>
        <taxon>Pezizomycotina</taxon>
        <taxon>Sordariomycetes</taxon>
        <taxon>Hypocreomycetidae</taxon>
        <taxon>Hypocreales</taxon>
        <taxon>Hypocreaceae</taxon>
        <taxon>Trichoderma</taxon>
    </lineage>
</organism>
<reference evidence="2 3" key="1">
    <citation type="submission" date="2016-07" db="EMBL/GenBank/DDBJ databases">
        <title>Multiple horizontal gene transfer events from other fungi enriched the ability of initially mycotrophic Trichoderma (Ascomycota) to feed on dead plant biomass.</title>
        <authorList>
            <consortium name="DOE Joint Genome Institute"/>
            <person name="Aerts A."/>
            <person name="Atanasova L."/>
            <person name="Chenthamara K."/>
            <person name="Zhang J."/>
            <person name="Grujic M."/>
            <person name="Henrissat B."/>
            <person name="Kuo A."/>
            <person name="Salamov A."/>
            <person name="Lipzen A."/>
            <person name="Labutti K."/>
            <person name="Barry K."/>
            <person name="Miao Y."/>
            <person name="Rahimi M.J."/>
            <person name="Shen Q."/>
            <person name="Grigoriev I.V."/>
            <person name="Kubicek C.P."/>
            <person name="Druzhinina I.S."/>
        </authorList>
    </citation>
    <scope>NUCLEOTIDE SEQUENCE [LARGE SCALE GENOMIC DNA]</scope>
    <source>
        <strain evidence="2 3">ATCC 18648</strain>
    </source>
</reference>
<accession>A0A2T4CFF7</accession>
<proteinExistence type="predicted"/>
<sequence length="74" mass="8242">MQQTLQEKAYKNLTPNTRLGVGVAVIAWGIAGLYISDKAEESFGFTPTEEDKAELRNMAPRITTVDKKTQDQAR</sequence>
<keyword evidence="1" id="KW-0472">Membrane</keyword>
<name>A0A2T4CFF7_TRILO</name>
<dbReference type="AlphaFoldDB" id="A0A2T4CFF7"/>
<keyword evidence="1" id="KW-0812">Transmembrane</keyword>
<gene>
    <name evidence="2" type="ORF">M440DRAFT_1303</name>
</gene>
<dbReference type="EMBL" id="KZ679127">
    <property type="protein sequence ID" value="PTB80301.1"/>
    <property type="molecule type" value="Genomic_DNA"/>
</dbReference>
<dbReference type="STRING" id="983965.A0A2T4CFF7"/>
<keyword evidence="1" id="KW-1133">Transmembrane helix</keyword>
<evidence type="ECO:0000313" key="3">
    <source>
        <dbReference type="Proteomes" id="UP000240760"/>
    </source>
</evidence>
<protein>
    <submittedName>
        <fullName evidence="2">Uncharacterized protein</fullName>
    </submittedName>
</protein>